<dbReference type="AlphaFoldDB" id="A0A5C4VVP6"/>
<name>A0A5C4VVP6_9ACTN</name>
<dbReference type="InterPro" id="IPR025332">
    <property type="entry name" value="DUF4238"/>
</dbReference>
<accession>A0A5C4VVP6</accession>
<organism evidence="2 3">
    <name type="scientific">Nonomuraea phyllanthi</name>
    <dbReference type="NCBI Taxonomy" id="2219224"/>
    <lineage>
        <taxon>Bacteria</taxon>
        <taxon>Bacillati</taxon>
        <taxon>Actinomycetota</taxon>
        <taxon>Actinomycetes</taxon>
        <taxon>Streptosporangiales</taxon>
        <taxon>Streptosporangiaceae</taxon>
        <taxon>Nonomuraea</taxon>
    </lineage>
</organism>
<protein>
    <submittedName>
        <fullName evidence="2">DUF4238 domain-containing protein</fullName>
    </submittedName>
</protein>
<evidence type="ECO:0000256" key="1">
    <source>
        <dbReference type="SAM" id="MobiDB-lite"/>
    </source>
</evidence>
<evidence type="ECO:0000313" key="2">
    <source>
        <dbReference type="EMBL" id="KAB8190209.1"/>
    </source>
</evidence>
<reference evidence="2 3" key="1">
    <citation type="submission" date="2019-10" db="EMBL/GenBank/DDBJ databases">
        <title>Nonomuraea sp. nov., isolated from Phyllanthus amarus.</title>
        <authorList>
            <person name="Klykleung N."/>
            <person name="Tanasupawat S."/>
        </authorList>
    </citation>
    <scope>NUCLEOTIDE SEQUENCE [LARGE SCALE GENOMIC DNA]</scope>
    <source>
        <strain evidence="2 3">PA1-10</strain>
    </source>
</reference>
<comment type="caution">
    <text evidence="2">The sequence shown here is derived from an EMBL/GenBank/DDBJ whole genome shotgun (WGS) entry which is preliminary data.</text>
</comment>
<dbReference type="Pfam" id="PF14022">
    <property type="entry name" value="DUF4238"/>
    <property type="match status" value="1"/>
</dbReference>
<dbReference type="Proteomes" id="UP000312512">
    <property type="component" value="Unassembled WGS sequence"/>
</dbReference>
<feature type="region of interest" description="Disordered" evidence="1">
    <location>
        <begin position="1"/>
        <end position="34"/>
    </location>
</feature>
<keyword evidence="3" id="KW-1185">Reference proteome</keyword>
<sequence length="336" mass="37531">MTGDLLKHHFPGRGPAPSSSQAGSASGPTGDGAALSHIRDQHVVSQVLLKRFTVPGSRSSGRRLTKFNLERPEGTHKLKPPKACAYDEDFVPVDSVSIENLWARTEQRAPQVFRAIDRGNPFAEAAHASILRDLISIHFVRSFRYKKIHQESFHRVYQNLRDNMLGRRKELVRAEALRQTGLHLPDVALPAFLDPILEESLPAKGFASGQLFRQNIEEMFNKVRDLIATWQPELLTAKTGQFIIGDNPAIPVRFDPNNPNAPAYNMAIGDAHSVVLPLGPRHLVALGPQQLTAEVEKPVVERLNQLQVLAAYRHVFFKPDQGTERFVRMACQLRSS</sequence>
<dbReference type="OrthoDB" id="3364069at2"/>
<evidence type="ECO:0000313" key="3">
    <source>
        <dbReference type="Proteomes" id="UP000312512"/>
    </source>
</evidence>
<feature type="compositionally biased region" description="Low complexity" evidence="1">
    <location>
        <begin position="12"/>
        <end position="28"/>
    </location>
</feature>
<dbReference type="EMBL" id="VDLX02000016">
    <property type="protein sequence ID" value="KAB8190209.1"/>
    <property type="molecule type" value="Genomic_DNA"/>
</dbReference>
<gene>
    <name evidence="2" type="ORF">FH608_035060</name>
</gene>
<proteinExistence type="predicted"/>